<sequence length="164" mass="18217">MKIDDISKKYAVHLGVTGSLRDRLKADAHLHGMMVFELDLSGLSDETALCAYLEAKFRYPYRTVGLDAAIDLISDLEWFGNRKGYLVIVRGATETSPIAGDFISMFPNILDRWRTQDVPFVIVVEEKGERLLAALAGANEFMERAGRLPWAQPGIGPVDVVVHP</sequence>
<dbReference type="AlphaFoldDB" id="A0AAX3EHF4"/>
<evidence type="ECO:0000259" key="1">
    <source>
        <dbReference type="Pfam" id="PF01337"/>
    </source>
</evidence>
<dbReference type="GeneID" id="79883067"/>
<evidence type="ECO:0000313" key="3">
    <source>
        <dbReference type="Proteomes" id="UP001163293"/>
    </source>
</evidence>
<proteinExistence type="predicted"/>
<dbReference type="RefSeq" id="WP_021474466.1">
    <property type="nucleotide sequence ID" value="NZ_BDMH01000048.1"/>
</dbReference>
<dbReference type="InterPro" id="IPR000468">
    <property type="entry name" value="Barstar"/>
</dbReference>
<accession>A0AAX3EHF4</accession>
<dbReference type="Pfam" id="PF01337">
    <property type="entry name" value="Barstar"/>
    <property type="match status" value="1"/>
</dbReference>
<protein>
    <recommendedName>
        <fullName evidence="1">Barstar (barnase inhibitor) domain-containing protein</fullName>
    </recommendedName>
</protein>
<dbReference type="EMBL" id="CP101185">
    <property type="protein sequence ID" value="UYV97450.1"/>
    <property type="molecule type" value="Genomic_DNA"/>
</dbReference>
<gene>
    <name evidence="2" type="ORF">NL394_20875</name>
</gene>
<dbReference type="Proteomes" id="UP001163293">
    <property type="component" value="Chromosome"/>
</dbReference>
<keyword evidence="3" id="KW-1185">Reference proteome</keyword>
<name>A0AAX3EHF4_PAEUR</name>
<evidence type="ECO:0000313" key="2">
    <source>
        <dbReference type="EMBL" id="UYV97450.1"/>
    </source>
</evidence>
<reference evidence="2" key="1">
    <citation type="submission" date="2022-07" db="EMBL/GenBank/DDBJ databases">
        <authorList>
            <person name="Wu T."/>
        </authorList>
    </citation>
    <scope>NUCLEOTIDE SEQUENCE</scope>
    <source>
        <strain evidence="2">SD-1</strain>
    </source>
</reference>
<organism evidence="2 3">
    <name type="scientific">Paenarthrobacter ureafaciens</name>
    <dbReference type="NCBI Taxonomy" id="37931"/>
    <lineage>
        <taxon>Bacteria</taxon>
        <taxon>Bacillati</taxon>
        <taxon>Actinomycetota</taxon>
        <taxon>Actinomycetes</taxon>
        <taxon>Micrococcales</taxon>
        <taxon>Micrococcaceae</taxon>
        <taxon>Paenarthrobacter</taxon>
    </lineage>
</organism>
<feature type="domain" description="Barstar (barnase inhibitor)" evidence="1">
    <location>
        <begin position="33"/>
        <end position="124"/>
    </location>
</feature>